<sequence>MESSQYWLVVRNSSMAFKQLFILLFVLFFWSSCSNEVKTPKEVKQLDQIENQAHIIWYWEDTFSQFEKFKLKQWIKSTLEATEKMLGVYPFTIHCTFHLSDADHPVPFGKTSRKKGVNEVHFYVNPSFELIDYEKDYTAQHELSHLSIPFINRDNLWFSEGYATYLSRLILVDQGYYAADKFDSLYFHKISDYPGVFNSSTATFTQVMDSLMEHHYYSHIYFGGSSFFYQVDKQLQLNDQSLSEVIRAYQKQNRLTDKRLPHVLASFDEISKSSYFTDMYAVYCNKTAAESLSLFFK</sequence>
<evidence type="ECO:0000313" key="2">
    <source>
        <dbReference type="Proteomes" id="UP000249248"/>
    </source>
</evidence>
<evidence type="ECO:0008006" key="3">
    <source>
        <dbReference type="Google" id="ProtNLM"/>
    </source>
</evidence>
<dbReference type="EMBL" id="QKSB01000003">
    <property type="protein sequence ID" value="PZE17605.1"/>
    <property type="molecule type" value="Genomic_DNA"/>
</dbReference>
<dbReference type="Proteomes" id="UP000249248">
    <property type="component" value="Unassembled WGS sequence"/>
</dbReference>
<dbReference type="SUPFAM" id="SSF55486">
    <property type="entry name" value="Metalloproteases ('zincins'), catalytic domain"/>
    <property type="match status" value="1"/>
</dbReference>
<gene>
    <name evidence="1" type="ORF">DNU06_07185</name>
</gene>
<dbReference type="Gene3D" id="1.10.390.10">
    <property type="entry name" value="Neutral Protease Domain 2"/>
    <property type="match status" value="1"/>
</dbReference>
<keyword evidence="2" id="KW-1185">Reference proteome</keyword>
<reference evidence="1 2" key="1">
    <citation type="submission" date="2018-06" db="EMBL/GenBank/DDBJ databases">
        <title>The draft genome sequence of Crocinitomix sp. SM1701.</title>
        <authorList>
            <person name="Zhang X."/>
        </authorList>
    </citation>
    <scope>NUCLEOTIDE SEQUENCE [LARGE SCALE GENOMIC DNA]</scope>
    <source>
        <strain evidence="1 2">SM1701</strain>
    </source>
</reference>
<proteinExistence type="predicted"/>
<accession>A0A2W1NDV7</accession>
<protein>
    <recommendedName>
        <fullName evidence="3">Peptidase MA-like domain-containing protein</fullName>
    </recommendedName>
</protein>
<organism evidence="1 2">
    <name type="scientific">Putridiphycobacter roseus</name>
    <dbReference type="NCBI Taxonomy" id="2219161"/>
    <lineage>
        <taxon>Bacteria</taxon>
        <taxon>Pseudomonadati</taxon>
        <taxon>Bacteroidota</taxon>
        <taxon>Flavobacteriia</taxon>
        <taxon>Flavobacteriales</taxon>
        <taxon>Crocinitomicaceae</taxon>
        <taxon>Putridiphycobacter</taxon>
    </lineage>
</organism>
<comment type="caution">
    <text evidence="1">The sequence shown here is derived from an EMBL/GenBank/DDBJ whole genome shotgun (WGS) entry which is preliminary data.</text>
</comment>
<name>A0A2W1NDV7_9FLAO</name>
<dbReference type="AlphaFoldDB" id="A0A2W1NDV7"/>
<dbReference type="InterPro" id="IPR027268">
    <property type="entry name" value="Peptidase_M4/M1_CTD_sf"/>
</dbReference>
<evidence type="ECO:0000313" key="1">
    <source>
        <dbReference type="EMBL" id="PZE17605.1"/>
    </source>
</evidence>